<dbReference type="EMBL" id="VUOE01000003">
    <property type="protein sequence ID" value="KAA2215786.1"/>
    <property type="molecule type" value="Genomic_DNA"/>
</dbReference>
<evidence type="ECO:0000313" key="5">
    <source>
        <dbReference type="EMBL" id="KAA2215786.1"/>
    </source>
</evidence>
<dbReference type="InterPro" id="IPR036735">
    <property type="entry name" value="NGN_dom_sf"/>
</dbReference>
<keyword evidence="1" id="KW-0889">Transcription antitermination</keyword>
<organism evidence="5 6">
    <name type="scientific">Maribacter flavus</name>
    <dbReference type="NCBI Taxonomy" id="1658664"/>
    <lineage>
        <taxon>Bacteria</taxon>
        <taxon>Pseudomonadati</taxon>
        <taxon>Bacteroidota</taxon>
        <taxon>Flavobacteriia</taxon>
        <taxon>Flavobacteriales</taxon>
        <taxon>Flavobacteriaceae</taxon>
        <taxon>Maribacter</taxon>
    </lineage>
</organism>
<proteinExistence type="predicted"/>
<evidence type="ECO:0000256" key="3">
    <source>
        <dbReference type="ARBA" id="ARBA00023163"/>
    </source>
</evidence>
<sequence>MNTNQSGWHVLYVKSRWEKKVFDSLEEISLKAFLPRIKVINQWKDRKKAVHKPLFSSYVFVYIKSSLEFYKALSIDGACAYIRFGNEYATVREKEIEHIRLLIGDKEITNIETGVKMPKIGDYKKILFGPLKGLECEVLKADNYGKIFVQINSLRQNIMATVPLHHLEEVLT</sequence>
<dbReference type="NCBIfam" id="NF033644">
    <property type="entry name" value="antiterm_UpxY"/>
    <property type="match status" value="1"/>
</dbReference>
<evidence type="ECO:0000313" key="6">
    <source>
        <dbReference type="Proteomes" id="UP000323188"/>
    </source>
</evidence>
<reference evidence="5 6" key="1">
    <citation type="submission" date="2019-09" db="EMBL/GenBank/DDBJ databases">
        <authorList>
            <person name="Khan S.A."/>
            <person name="Jeon C.O."/>
            <person name="Chun B.H."/>
            <person name="Jeong S.E."/>
        </authorList>
    </citation>
    <scope>NUCLEOTIDE SEQUENCE [LARGE SCALE GENOMIC DNA]</scope>
    <source>
        <strain evidence="5 6">KCTC 42508</strain>
    </source>
</reference>
<accession>A0A5B2TN13</accession>
<dbReference type="Gene3D" id="3.30.70.940">
    <property type="entry name" value="NusG, N-terminal domain"/>
    <property type="match status" value="1"/>
</dbReference>
<dbReference type="RefSeq" id="WP_154920436.1">
    <property type="nucleotide sequence ID" value="NZ_VUOE01000003.1"/>
</dbReference>
<evidence type="ECO:0000256" key="1">
    <source>
        <dbReference type="ARBA" id="ARBA00022814"/>
    </source>
</evidence>
<keyword evidence="3" id="KW-0804">Transcription</keyword>
<gene>
    <name evidence="5" type="ORF">F0361_16455</name>
</gene>
<dbReference type="Pfam" id="PF02357">
    <property type="entry name" value="NusG"/>
    <property type="match status" value="1"/>
</dbReference>
<evidence type="ECO:0000256" key="2">
    <source>
        <dbReference type="ARBA" id="ARBA00023015"/>
    </source>
</evidence>
<dbReference type="InterPro" id="IPR043425">
    <property type="entry name" value="NusG-like"/>
</dbReference>
<evidence type="ECO:0000259" key="4">
    <source>
        <dbReference type="Pfam" id="PF02357"/>
    </source>
</evidence>
<dbReference type="AlphaFoldDB" id="A0A5B2TN13"/>
<name>A0A5B2TN13_9FLAO</name>
<dbReference type="InterPro" id="IPR006645">
    <property type="entry name" value="NGN-like_dom"/>
</dbReference>
<comment type="caution">
    <text evidence="5">The sequence shown here is derived from an EMBL/GenBank/DDBJ whole genome shotgun (WGS) entry which is preliminary data.</text>
</comment>
<feature type="domain" description="NusG-like N-terminal" evidence="4">
    <location>
        <begin position="8"/>
        <end position="100"/>
    </location>
</feature>
<dbReference type="PANTHER" id="PTHR30265">
    <property type="entry name" value="RHO-INTERACTING TRANSCRIPTION TERMINATION FACTOR NUSG"/>
    <property type="match status" value="1"/>
</dbReference>
<keyword evidence="2" id="KW-0805">Transcription regulation</keyword>
<dbReference type="SUPFAM" id="SSF82679">
    <property type="entry name" value="N-utilization substance G protein NusG, N-terminal domain"/>
    <property type="match status" value="1"/>
</dbReference>
<dbReference type="GO" id="GO:0006354">
    <property type="term" value="P:DNA-templated transcription elongation"/>
    <property type="evidence" value="ECO:0007669"/>
    <property type="project" value="InterPro"/>
</dbReference>
<dbReference type="PANTHER" id="PTHR30265:SF4">
    <property type="entry name" value="KOW MOTIF FAMILY PROTEIN, EXPRESSED"/>
    <property type="match status" value="1"/>
</dbReference>
<dbReference type="Proteomes" id="UP000323188">
    <property type="component" value="Unassembled WGS sequence"/>
</dbReference>
<dbReference type="GO" id="GO:0031564">
    <property type="term" value="P:transcription antitermination"/>
    <property type="evidence" value="ECO:0007669"/>
    <property type="project" value="UniProtKB-KW"/>
</dbReference>
<protein>
    <submittedName>
        <fullName evidence="5">UpxY family transcription antiterminator</fullName>
    </submittedName>
</protein>